<dbReference type="AlphaFoldDB" id="A0A849KTJ2"/>
<evidence type="ECO:0000313" key="2">
    <source>
        <dbReference type="Proteomes" id="UP000572377"/>
    </source>
</evidence>
<name>A0A849KTJ2_9RHOB</name>
<reference evidence="1 2" key="1">
    <citation type="submission" date="2020-05" db="EMBL/GenBank/DDBJ databases">
        <title>Gimesia benthica sp. nov., a novel planctomycete isolated from a deep-sea water sample of the Northwest Indian Ocean.</title>
        <authorList>
            <person name="Wang J."/>
            <person name="Ruan C."/>
            <person name="Song L."/>
            <person name="Zhu Y."/>
            <person name="Li A."/>
            <person name="Zheng X."/>
            <person name="Wang L."/>
            <person name="Lu Z."/>
            <person name="Huang Y."/>
            <person name="Du W."/>
            <person name="Zhou Y."/>
            <person name="Huang L."/>
            <person name="Dai X."/>
        </authorList>
    </citation>
    <scope>NUCLEOTIDE SEQUENCE [LARGE SCALE GENOMIC DNA]</scope>
    <source>
        <strain evidence="1 2">YYQ-30</strain>
    </source>
</reference>
<protein>
    <submittedName>
        <fullName evidence="1">Uncharacterized protein</fullName>
    </submittedName>
</protein>
<comment type="caution">
    <text evidence="1">The sequence shown here is derived from an EMBL/GenBank/DDBJ whole genome shotgun (WGS) entry which is preliminary data.</text>
</comment>
<proteinExistence type="predicted"/>
<dbReference type="RefSeq" id="WP_171321260.1">
    <property type="nucleotide sequence ID" value="NZ_JABFBC010000001.1"/>
</dbReference>
<sequence>MMLLAVLVAGSAAAQQVAGDRDAATEMIRAMEQNCLPKLAADGVFPVLGVRPAEPALASALLPAGDGIVWRTSHPGVVVVSPSAPHACQVLAEGVDRDALSAALAERVASGALVLEGELPLGPRDQRGLYLYAPAADGYVRIHVANLPEGRLGALFTRTEENPAAGSAPSQ</sequence>
<dbReference type="EMBL" id="JABFBC010000001">
    <property type="protein sequence ID" value="NNU78821.1"/>
    <property type="molecule type" value="Genomic_DNA"/>
</dbReference>
<dbReference type="Proteomes" id="UP000572377">
    <property type="component" value="Unassembled WGS sequence"/>
</dbReference>
<accession>A0A849KTJ2</accession>
<keyword evidence="2" id="KW-1185">Reference proteome</keyword>
<gene>
    <name evidence="1" type="ORF">HMH01_00085</name>
</gene>
<evidence type="ECO:0000313" key="1">
    <source>
        <dbReference type="EMBL" id="NNU78821.1"/>
    </source>
</evidence>
<organism evidence="1 2">
    <name type="scientific">Halovulum dunhuangense</name>
    <dbReference type="NCBI Taxonomy" id="1505036"/>
    <lineage>
        <taxon>Bacteria</taxon>
        <taxon>Pseudomonadati</taxon>
        <taxon>Pseudomonadota</taxon>
        <taxon>Alphaproteobacteria</taxon>
        <taxon>Rhodobacterales</taxon>
        <taxon>Paracoccaceae</taxon>
        <taxon>Halovulum</taxon>
    </lineage>
</organism>